<dbReference type="RefSeq" id="WP_381346440.1">
    <property type="nucleotide sequence ID" value="NZ_JBHMCY010000024.1"/>
</dbReference>
<evidence type="ECO:0000313" key="1">
    <source>
        <dbReference type="EMBL" id="MFB9463942.1"/>
    </source>
</evidence>
<accession>A0ABV5N102</accession>
<organism evidence="1 2">
    <name type="scientific">Streptomyces cinereospinus</name>
    <dbReference type="NCBI Taxonomy" id="285561"/>
    <lineage>
        <taxon>Bacteria</taxon>
        <taxon>Bacillati</taxon>
        <taxon>Actinomycetota</taxon>
        <taxon>Actinomycetes</taxon>
        <taxon>Kitasatosporales</taxon>
        <taxon>Streptomycetaceae</taxon>
        <taxon>Streptomyces</taxon>
    </lineage>
</organism>
<proteinExistence type="predicted"/>
<comment type="caution">
    <text evidence="1">The sequence shown here is derived from an EMBL/GenBank/DDBJ whole genome shotgun (WGS) entry which is preliminary data.</text>
</comment>
<dbReference type="Proteomes" id="UP001589709">
    <property type="component" value="Unassembled WGS sequence"/>
</dbReference>
<sequence length="151" mass="16811">MRIGLALSELHDAEVELVRTLLRTADHHKSAHDVHHLALDLAAWSRRHLRELAAIGGRYGVDLVQDPEPAHGRHAQDGEPDEGLLLLRDLREVHVRASEVSLDWELIAQAAQATADEPLLDLVRQCHPDTLRQLCWANAHLKDNAPQVLAG</sequence>
<reference evidence="1 2" key="1">
    <citation type="submission" date="2024-09" db="EMBL/GenBank/DDBJ databases">
        <authorList>
            <person name="Sun Q."/>
            <person name="Mori K."/>
        </authorList>
    </citation>
    <scope>NUCLEOTIDE SEQUENCE [LARGE SCALE GENOMIC DNA]</scope>
    <source>
        <strain evidence="1 2">JCM 6917</strain>
    </source>
</reference>
<name>A0ABV5N102_9ACTN</name>
<protein>
    <submittedName>
        <fullName evidence="1">Uncharacterized protein</fullName>
    </submittedName>
</protein>
<evidence type="ECO:0000313" key="2">
    <source>
        <dbReference type="Proteomes" id="UP001589709"/>
    </source>
</evidence>
<dbReference type="EMBL" id="JBHMCY010000024">
    <property type="protein sequence ID" value="MFB9463942.1"/>
    <property type="molecule type" value="Genomic_DNA"/>
</dbReference>
<keyword evidence="2" id="KW-1185">Reference proteome</keyword>
<gene>
    <name evidence="1" type="ORF">ACFF45_14805</name>
</gene>